<proteinExistence type="predicted"/>
<feature type="coiled-coil region" evidence="1">
    <location>
        <begin position="147"/>
        <end position="181"/>
    </location>
</feature>
<evidence type="ECO:0000313" key="3">
    <source>
        <dbReference type="EMBL" id="KAF2794161.1"/>
    </source>
</evidence>
<reference evidence="3" key="1">
    <citation type="journal article" date="2020" name="Stud. Mycol.">
        <title>101 Dothideomycetes genomes: a test case for predicting lifestyles and emergence of pathogens.</title>
        <authorList>
            <person name="Haridas S."/>
            <person name="Albert R."/>
            <person name="Binder M."/>
            <person name="Bloem J."/>
            <person name="Labutti K."/>
            <person name="Salamov A."/>
            <person name="Andreopoulos B."/>
            <person name="Baker S."/>
            <person name="Barry K."/>
            <person name="Bills G."/>
            <person name="Bluhm B."/>
            <person name="Cannon C."/>
            <person name="Castanera R."/>
            <person name="Culley D."/>
            <person name="Daum C."/>
            <person name="Ezra D."/>
            <person name="Gonzalez J."/>
            <person name="Henrissat B."/>
            <person name="Kuo A."/>
            <person name="Liang C."/>
            <person name="Lipzen A."/>
            <person name="Lutzoni F."/>
            <person name="Magnuson J."/>
            <person name="Mondo S."/>
            <person name="Nolan M."/>
            <person name="Ohm R."/>
            <person name="Pangilinan J."/>
            <person name="Park H.-J."/>
            <person name="Ramirez L."/>
            <person name="Alfaro M."/>
            <person name="Sun H."/>
            <person name="Tritt A."/>
            <person name="Yoshinaga Y."/>
            <person name="Zwiers L.-H."/>
            <person name="Turgeon B."/>
            <person name="Goodwin S."/>
            <person name="Spatafora J."/>
            <person name="Crous P."/>
            <person name="Grigoriev I."/>
        </authorList>
    </citation>
    <scope>NUCLEOTIDE SEQUENCE</scope>
    <source>
        <strain evidence="3">CBS 109.77</strain>
    </source>
</reference>
<sequence>MSSTGKNSPLVGLAEISPLSIAVGPNPTSTVEPASCASLTNNGHPNSEPPPLIPWHPKDELDEDDFHSGAPQFVLAGDNTKFCPSILLTRQLLEDIRAAIATRSRLFQLHETIGPERQDIVVTRERLYFKILELEFDMDTLRKGLRDETKDRRIQDLEEAKRMLEQERQDLKLRDKQLLEKLLHTEQEWSELQFKVDLVWDRALKRIGLIEAETEEQAELPESPTDPEPQPDLVDIPENTWNEAIDYSELVSGPNEWKCTVHDHPDSTFNNDYYDYFTRPDPKQAAQELAERKKEFEHAEYEFDIHRECYDAEFLEWRVAQQGRLDANDLEVEFGPIWLRRGQEVTRMFRDAEEAYYIAQANAEEAGVGATQDKDGPVDYEGDGHVGQGDEWFMSNRKRKRVEDWMDAHTVREAWKSEADLQSNPSQHYSVLEDWPKRRQIADYSRRVGRDR</sequence>
<dbReference type="AlphaFoldDB" id="A0A6A6XCY4"/>
<protein>
    <submittedName>
        <fullName evidence="3">Uncharacterized protein</fullName>
    </submittedName>
</protein>
<feature type="region of interest" description="Disordered" evidence="2">
    <location>
        <begin position="30"/>
        <end position="50"/>
    </location>
</feature>
<evidence type="ECO:0000256" key="2">
    <source>
        <dbReference type="SAM" id="MobiDB-lite"/>
    </source>
</evidence>
<name>A0A6A6XCY4_9PLEO</name>
<gene>
    <name evidence="3" type="ORF">K505DRAFT_361323</name>
</gene>
<organism evidence="3 4">
    <name type="scientific">Melanomma pulvis-pyrius CBS 109.77</name>
    <dbReference type="NCBI Taxonomy" id="1314802"/>
    <lineage>
        <taxon>Eukaryota</taxon>
        <taxon>Fungi</taxon>
        <taxon>Dikarya</taxon>
        <taxon>Ascomycota</taxon>
        <taxon>Pezizomycotina</taxon>
        <taxon>Dothideomycetes</taxon>
        <taxon>Pleosporomycetidae</taxon>
        <taxon>Pleosporales</taxon>
        <taxon>Melanommataceae</taxon>
        <taxon>Melanomma</taxon>
    </lineage>
</organism>
<dbReference type="Proteomes" id="UP000799757">
    <property type="component" value="Unassembled WGS sequence"/>
</dbReference>
<accession>A0A6A6XCY4</accession>
<dbReference type="EMBL" id="MU001900">
    <property type="protein sequence ID" value="KAF2794161.1"/>
    <property type="molecule type" value="Genomic_DNA"/>
</dbReference>
<evidence type="ECO:0000313" key="4">
    <source>
        <dbReference type="Proteomes" id="UP000799757"/>
    </source>
</evidence>
<evidence type="ECO:0000256" key="1">
    <source>
        <dbReference type="SAM" id="Coils"/>
    </source>
</evidence>
<dbReference type="OrthoDB" id="3690663at2759"/>
<keyword evidence="1" id="KW-0175">Coiled coil</keyword>
<keyword evidence="4" id="KW-1185">Reference proteome</keyword>
<feature type="compositionally biased region" description="Polar residues" evidence="2">
    <location>
        <begin position="30"/>
        <end position="45"/>
    </location>
</feature>